<dbReference type="AlphaFoldDB" id="A0A2G9G9J5"/>
<dbReference type="Proteomes" id="UP000231279">
    <property type="component" value="Unassembled WGS sequence"/>
</dbReference>
<accession>A0A2G9G9J5</accession>
<dbReference type="Pfam" id="PF14223">
    <property type="entry name" value="Retrotran_gag_2"/>
    <property type="match status" value="1"/>
</dbReference>
<organism evidence="1 2">
    <name type="scientific">Handroanthus impetiginosus</name>
    <dbReference type="NCBI Taxonomy" id="429701"/>
    <lineage>
        <taxon>Eukaryota</taxon>
        <taxon>Viridiplantae</taxon>
        <taxon>Streptophyta</taxon>
        <taxon>Embryophyta</taxon>
        <taxon>Tracheophyta</taxon>
        <taxon>Spermatophyta</taxon>
        <taxon>Magnoliopsida</taxon>
        <taxon>eudicotyledons</taxon>
        <taxon>Gunneridae</taxon>
        <taxon>Pentapetalae</taxon>
        <taxon>asterids</taxon>
        <taxon>lamiids</taxon>
        <taxon>Lamiales</taxon>
        <taxon>Bignoniaceae</taxon>
        <taxon>Crescentiina</taxon>
        <taxon>Tabebuia alliance</taxon>
        <taxon>Handroanthus</taxon>
    </lineage>
</organism>
<evidence type="ECO:0000313" key="1">
    <source>
        <dbReference type="EMBL" id="PIN01978.1"/>
    </source>
</evidence>
<proteinExistence type="predicted"/>
<gene>
    <name evidence="1" type="ORF">CDL12_25510</name>
</gene>
<dbReference type="OrthoDB" id="1731532at2759"/>
<keyword evidence="2" id="KW-1185">Reference proteome</keyword>
<sequence length="114" mass="13253">MAKNLLAMILKTNKLIDARNTIAKWVEDDLQAQYFMLVSMSNKLQKQHENMKHAIKIYTYLQDLSRYEHFMTSKELFQMRMGEGASVHECSLKMIGLIEKLSNLECGFDHPVSP</sequence>
<dbReference type="EMBL" id="NKXS01006134">
    <property type="protein sequence ID" value="PIN01978.1"/>
    <property type="molecule type" value="Genomic_DNA"/>
</dbReference>
<name>A0A2G9G9J5_9LAMI</name>
<evidence type="ECO:0000313" key="2">
    <source>
        <dbReference type="Proteomes" id="UP000231279"/>
    </source>
</evidence>
<comment type="caution">
    <text evidence="1">The sequence shown here is derived from an EMBL/GenBank/DDBJ whole genome shotgun (WGS) entry which is preliminary data.</text>
</comment>
<protein>
    <submittedName>
        <fullName evidence="1">Uncharacterized protein</fullName>
    </submittedName>
</protein>
<reference evidence="2" key="1">
    <citation type="journal article" date="2018" name="Gigascience">
        <title>Genome assembly of the Pink Ipe (Handroanthus impetiginosus, Bignoniaceae), a highly valued, ecologically keystone Neotropical timber forest tree.</title>
        <authorList>
            <person name="Silva-Junior O.B."/>
            <person name="Grattapaglia D."/>
            <person name="Novaes E."/>
            <person name="Collevatti R.G."/>
        </authorList>
    </citation>
    <scope>NUCLEOTIDE SEQUENCE [LARGE SCALE GENOMIC DNA]</scope>
    <source>
        <strain evidence="2">cv. UFG-1</strain>
    </source>
</reference>